<evidence type="ECO:0000259" key="2">
    <source>
        <dbReference type="Pfam" id="PF13400"/>
    </source>
</evidence>
<dbReference type="EMBL" id="BAABDQ010000073">
    <property type="protein sequence ID" value="GAA3624274.1"/>
    <property type="molecule type" value="Genomic_DNA"/>
</dbReference>
<dbReference type="Proteomes" id="UP001500630">
    <property type="component" value="Unassembled WGS sequence"/>
</dbReference>
<name>A0ABP7A3I7_9ACTN</name>
<evidence type="ECO:0000313" key="4">
    <source>
        <dbReference type="Proteomes" id="UP001500630"/>
    </source>
</evidence>
<accession>A0ABP7A3I7</accession>
<protein>
    <recommendedName>
        <fullName evidence="2">Putative Flp pilus-assembly TadG-like N-terminal domain-containing protein</fullName>
    </recommendedName>
</protein>
<dbReference type="Pfam" id="PF13400">
    <property type="entry name" value="Tad"/>
    <property type="match status" value="1"/>
</dbReference>
<keyword evidence="1" id="KW-0812">Transmembrane</keyword>
<comment type="caution">
    <text evidence="3">The sequence shown here is derived from an EMBL/GenBank/DDBJ whole genome shotgun (WGS) entry which is preliminary data.</text>
</comment>
<proteinExistence type="predicted"/>
<feature type="transmembrane region" description="Helical" evidence="1">
    <location>
        <begin position="14"/>
        <end position="33"/>
    </location>
</feature>
<sequence length="143" mass="14943">MHRWAIRDPERGSITPYALIFITVLLLFVGLVVDVGNKLRAGWEAVGIAEEAARAGAGQIDRAAAYRGDELIVDRGAALRAAQAHLSSSGHQGSAIISGPASVRVTVTVTKTTWLLSLVGMSTVSMTAHADADLVAGVEGPNR</sequence>
<keyword evidence="1" id="KW-0472">Membrane</keyword>
<keyword evidence="4" id="KW-1185">Reference proteome</keyword>
<gene>
    <name evidence="3" type="ORF">GCM10022419_132340</name>
</gene>
<feature type="domain" description="Putative Flp pilus-assembly TadG-like N-terminal" evidence="2">
    <location>
        <begin position="12"/>
        <end position="58"/>
    </location>
</feature>
<reference evidence="4" key="1">
    <citation type="journal article" date="2019" name="Int. J. Syst. Evol. Microbiol.">
        <title>The Global Catalogue of Microorganisms (GCM) 10K type strain sequencing project: providing services to taxonomists for standard genome sequencing and annotation.</title>
        <authorList>
            <consortium name="The Broad Institute Genomics Platform"/>
            <consortium name="The Broad Institute Genome Sequencing Center for Infectious Disease"/>
            <person name="Wu L."/>
            <person name="Ma J."/>
        </authorList>
    </citation>
    <scope>NUCLEOTIDE SEQUENCE [LARGE SCALE GENOMIC DNA]</scope>
    <source>
        <strain evidence="4">JCM 17326</strain>
    </source>
</reference>
<keyword evidence="1" id="KW-1133">Transmembrane helix</keyword>
<dbReference type="InterPro" id="IPR028087">
    <property type="entry name" value="Tad_N"/>
</dbReference>
<organism evidence="3 4">
    <name type="scientific">Nonomuraea rosea</name>
    <dbReference type="NCBI Taxonomy" id="638574"/>
    <lineage>
        <taxon>Bacteria</taxon>
        <taxon>Bacillati</taxon>
        <taxon>Actinomycetota</taxon>
        <taxon>Actinomycetes</taxon>
        <taxon>Streptosporangiales</taxon>
        <taxon>Streptosporangiaceae</taxon>
        <taxon>Nonomuraea</taxon>
    </lineage>
</organism>
<evidence type="ECO:0000313" key="3">
    <source>
        <dbReference type="EMBL" id="GAA3624274.1"/>
    </source>
</evidence>
<evidence type="ECO:0000256" key="1">
    <source>
        <dbReference type="SAM" id="Phobius"/>
    </source>
</evidence>